<feature type="non-terminal residue" evidence="1">
    <location>
        <position position="155"/>
    </location>
</feature>
<accession>A0A6G1JJG0</accession>
<reference evidence="1" key="1">
    <citation type="journal article" date="2020" name="Stud. Mycol.">
        <title>101 Dothideomycetes genomes: a test case for predicting lifestyles and emergence of pathogens.</title>
        <authorList>
            <person name="Haridas S."/>
            <person name="Albert R."/>
            <person name="Binder M."/>
            <person name="Bloem J."/>
            <person name="Labutti K."/>
            <person name="Salamov A."/>
            <person name="Andreopoulos B."/>
            <person name="Baker S."/>
            <person name="Barry K."/>
            <person name="Bills G."/>
            <person name="Bluhm B."/>
            <person name="Cannon C."/>
            <person name="Castanera R."/>
            <person name="Culley D."/>
            <person name="Daum C."/>
            <person name="Ezra D."/>
            <person name="Gonzalez J."/>
            <person name="Henrissat B."/>
            <person name="Kuo A."/>
            <person name="Liang C."/>
            <person name="Lipzen A."/>
            <person name="Lutzoni F."/>
            <person name="Magnuson J."/>
            <person name="Mondo S."/>
            <person name="Nolan M."/>
            <person name="Ohm R."/>
            <person name="Pangilinan J."/>
            <person name="Park H.-J."/>
            <person name="Ramirez L."/>
            <person name="Alfaro M."/>
            <person name="Sun H."/>
            <person name="Tritt A."/>
            <person name="Yoshinaga Y."/>
            <person name="Zwiers L.-H."/>
            <person name="Turgeon B."/>
            <person name="Goodwin S."/>
            <person name="Spatafora J."/>
            <person name="Crous P."/>
            <person name="Grigoriev I."/>
        </authorList>
    </citation>
    <scope>NUCLEOTIDE SEQUENCE</scope>
    <source>
        <strain evidence="1">CBS 122367</strain>
    </source>
</reference>
<dbReference type="Proteomes" id="UP000799291">
    <property type="component" value="Unassembled WGS sequence"/>
</dbReference>
<name>A0A6G1JJG0_9PLEO</name>
<dbReference type="InterPro" id="IPR036770">
    <property type="entry name" value="Ankyrin_rpt-contain_sf"/>
</dbReference>
<dbReference type="AlphaFoldDB" id="A0A6G1JJG0"/>
<evidence type="ECO:0000313" key="2">
    <source>
        <dbReference type="Proteomes" id="UP000799291"/>
    </source>
</evidence>
<evidence type="ECO:0008006" key="3">
    <source>
        <dbReference type="Google" id="ProtNLM"/>
    </source>
</evidence>
<evidence type="ECO:0000313" key="1">
    <source>
        <dbReference type="EMBL" id="KAF2690692.1"/>
    </source>
</evidence>
<protein>
    <recommendedName>
        <fullName evidence="3">Ankyrin</fullName>
    </recommendedName>
</protein>
<dbReference type="SUPFAM" id="SSF48403">
    <property type="entry name" value="Ankyrin repeat"/>
    <property type="match status" value="1"/>
</dbReference>
<proteinExistence type="predicted"/>
<dbReference type="EMBL" id="MU005570">
    <property type="protein sequence ID" value="KAF2690692.1"/>
    <property type="molecule type" value="Genomic_DNA"/>
</dbReference>
<sequence>IVAVITGHIDIETSMLQDGFSPMDQCLYLRSPSKMVCRLGDENAVGRLLRAGAKVPTMVDDIPPSIWVVISGKINCRTVVKLLLESETNNEYSNLHMNFAAVRAAMYGSPSSREAMRLILDKYPSAGNDPRVCARAARNGWNEIFEQIMRQGGYW</sequence>
<keyword evidence="2" id="KW-1185">Reference proteome</keyword>
<organism evidence="1 2">
    <name type="scientific">Lentithecium fluviatile CBS 122367</name>
    <dbReference type="NCBI Taxonomy" id="1168545"/>
    <lineage>
        <taxon>Eukaryota</taxon>
        <taxon>Fungi</taxon>
        <taxon>Dikarya</taxon>
        <taxon>Ascomycota</taxon>
        <taxon>Pezizomycotina</taxon>
        <taxon>Dothideomycetes</taxon>
        <taxon>Pleosporomycetidae</taxon>
        <taxon>Pleosporales</taxon>
        <taxon>Massarineae</taxon>
        <taxon>Lentitheciaceae</taxon>
        <taxon>Lentithecium</taxon>
    </lineage>
</organism>
<feature type="non-terminal residue" evidence="1">
    <location>
        <position position="1"/>
    </location>
</feature>
<dbReference type="Gene3D" id="1.25.40.20">
    <property type="entry name" value="Ankyrin repeat-containing domain"/>
    <property type="match status" value="1"/>
</dbReference>
<gene>
    <name evidence="1" type="ORF">K458DRAFT_271959</name>
</gene>